<dbReference type="RefSeq" id="WP_190967915.1">
    <property type="nucleotide sequence ID" value="NZ_JACJTB010000012.1"/>
</dbReference>
<dbReference type="Pfam" id="PF01590">
    <property type="entry name" value="GAF"/>
    <property type="match status" value="2"/>
</dbReference>
<dbReference type="Pfam" id="PF02518">
    <property type="entry name" value="HATPase_c"/>
    <property type="match status" value="1"/>
</dbReference>
<dbReference type="SMART" id="SM00387">
    <property type="entry name" value="HATPase_c"/>
    <property type="match status" value="1"/>
</dbReference>
<dbReference type="PANTHER" id="PTHR24421">
    <property type="entry name" value="NITRATE/NITRITE SENSOR PROTEIN NARX-RELATED"/>
    <property type="match status" value="1"/>
</dbReference>
<dbReference type="InterPro" id="IPR003594">
    <property type="entry name" value="HATPase_dom"/>
</dbReference>
<dbReference type="InterPro" id="IPR003018">
    <property type="entry name" value="GAF"/>
</dbReference>
<dbReference type="PANTHER" id="PTHR24421:SF62">
    <property type="entry name" value="SENSORY TRANSDUCTION HISTIDINE KINASE"/>
    <property type="match status" value="1"/>
</dbReference>
<keyword evidence="6" id="KW-1185">Reference proteome</keyword>
<keyword evidence="2" id="KW-0418">Kinase</keyword>
<protein>
    <submittedName>
        <fullName evidence="5">GAF domain-containing protein</fullName>
    </submittedName>
</protein>
<evidence type="ECO:0000313" key="5">
    <source>
        <dbReference type="EMBL" id="MBD2595090.1"/>
    </source>
</evidence>
<dbReference type="SMART" id="SM00065">
    <property type="entry name" value="GAF"/>
    <property type="match status" value="3"/>
</dbReference>
<dbReference type="Gene3D" id="3.30.450.40">
    <property type="match status" value="3"/>
</dbReference>
<dbReference type="Proteomes" id="UP000603457">
    <property type="component" value="Unassembled WGS sequence"/>
</dbReference>
<dbReference type="InterPro" id="IPR036890">
    <property type="entry name" value="HATPase_C_sf"/>
</dbReference>
<evidence type="ECO:0000256" key="3">
    <source>
        <dbReference type="ARBA" id="ARBA00023012"/>
    </source>
</evidence>
<evidence type="ECO:0000259" key="4">
    <source>
        <dbReference type="PROSITE" id="PS50109"/>
    </source>
</evidence>
<dbReference type="InterPro" id="IPR011712">
    <property type="entry name" value="Sig_transdc_His_kin_sub3_dim/P"/>
</dbReference>
<dbReference type="SUPFAM" id="SSF55781">
    <property type="entry name" value="GAF domain-like"/>
    <property type="match status" value="3"/>
</dbReference>
<dbReference type="PROSITE" id="PS50109">
    <property type="entry name" value="HIS_KIN"/>
    <property type="match status" value="1"/>
</dbReference>
<dbReference type="SUPFAM" id="SSF55874">
    <property type="entry name" value="ATPase domain of HSP90 chaperone/DNA topoisomerase II/histidine kinase"/>
    <property type="match status" value="1"/>
</dbReference>
<comment type="caution">
    <text evidence="5">The sequence shown here is derived from an EMBL/GenBank/DDBJ whole genome shotgun (WGS) entry which is preliminary data.</text>
</comment>
<dbReference type="Pfam" id="PF13185">
    <property type="entry name" value="GAF_2"/>
    <property type="match status" value="1"/>
</dbReference>
<gene>
    <name evidence="5" type="ORF">H6G74_12210</name>
</gene>
<dbReference type="Pfam" id="PF07730">
    <property type="entry name" value="HisKA_3"/>
    <property type="match status" value="1"/>
</dbReference>
<dbReference type="CDD" id="cd16917">
    <property type="entry name" value="HATPase_UhpB-NarQ-NarX-like"/>
    <property type="match status" value="1"/>
</dbReference>
<proteinExistence type="predicted"/>
<organism evidence="5 6">
    <name type="scientific">Nostoc spongiaeforme FACHB-130</name>
    <dbReference type="NCBI Taxonomy" id="1357510"/>
    <lineage>
        <taxon>Bacteria</taxon>
        <taxon>Bacillati</taxon>
        <taxon>Cyanobacteriota</taxon>
        <taxon>Cyanophyceae</taxon>
        <taxon>Nostocales</taxon>
        <taxon>Nostocaceae</taxon>
        <taxon>Nostoc</taxon>
    </lineage>
</organism>
<evidence type="ECO:0000256" key="2">
    <source>
        <dbReference type="ARBA" id="ARBA00022777"/>
    </source>
</evidence>
<dbReference type="Gene3D" id="1.20.5.1930">
    <property type="match status" value="1"/>
</dbReference>
<dbReference type="InterPro" id="IPR029016">
    <property type="entry name" value="GAF-like_dom_sf"/>
</dbReference>
<evidence type="ECO:0000313" key="6">
    <source>
        <dbReference type="Proteomes" id="UP000603457"/>
    </source>
</evidence>
<dbReference type="Gene3D" id="3.30.565.10">
    <property type="entry name" value="Histidine kinase-like ATPase, C-terminal domain"/>
    <property type="match status" value="1"/>
</dbReference>
<keyword evidence="1" id="KW-0808">Transferase</keyword>
<dbReference type="InterPro" id="IPR050482">
    <property type="entry name" value="Sensor_HK_TwoCompSys"/>
</dbReference>
<feature type="domain" description="Histidine kinase" evidence="4">
    <location>
        <begin position="693"/>
        <end position="781"/>
    </location>
</feature>
<name>A0ABR8FXL5_9NOSO</name>
<reference evidence="5 6" key="1">
    <citation type="journal article" date="2020" name="ISME J.">
        <title>Comparative genomics reveals insights into cyanobacterial evolution and habitat adaptation.</title>
        <authorList>
            <person name="Chen M.Y."/>
            <person name="Teng W.K."/>
            <person name="Zhao L."/>
            <person name="Hu C.X."/>
            <person name="Zhou Y.K."/>
            <person name="Han B.P."/>
            <person name="Song L.R."/>
            <person name="Shu W.S."/>
        </authorList>
    </citation>
    <scope>NUCLEOTIDE SEQUENCE [LARGE SCALE GENOMIC DNA]</scope>
    <source>
        <strain evidence="5 6">FACHB-130</strain>
    </source>
</reference>
<keyword evidence="3" id="KW-0902">Two-component regulatory system</keyword>
<accession>A0ABR8FXL5</accession>
<dbReference type="EMBL" id="JACJTB010000012">
    <property type="protein sequence ID" value="MBD2595090.1"/>
    <property type="molecule type" value="Genomic_DNA"/>
</dbReference>
<dbReference type="InterPro" id="IPR005467">
    <property type="entry name" value="His_kinase_dom"/>
</dbReference>
<sequence length="781" mass="87221">MLAPNYLEENSNGMRSHFGDRILEATTIAVNALLSIDNFDEAVKTALQVMGESLDCDRLGVIEHFPIPLSTLPGWRSLYEWNAPNIIAQISHPTTAQGTYAGIEEWYQRLQAGESISCLLEEIPEPFRSGQAAIGVKALFAVPIFVEELFWGVLSFDHCRQVKHTSTAELTLLKTAAACIGSAIQRQRIRQTEQKRTEELAKVNQELQQRDRLLSVVAQVTKNLLDTEDIDIAIPQALQAIGEVAKISRVQVILERQNPSTQKLQHCITYEWVAGGISPQIHHPTMAIIDNDDAEILLRELHAGRSIWYLVDDLPHPLKAQFQSLNIKSSGGVPLFIEGRYIGSVAFDDCVTPRHWSQQEMDVLTTAAEGIGAALHRKQLVAHLIQERASTVEKRVAELVRANESLRGCVNRLADEPDLETFWEHILLEASAQAKSYAAALFLYDASTNTSLMKRYVREGKVIPIHTDPEFVQFRLPISANIFSYWQEALFKGEVIFFNVEDNKKLLGARIKWHRAQGHRSIVRVPLILGDRPLGFIGLCFQEPRTSLPANIELIIALAQQATLAIHLTSLAEQSRQAAILEERNRMAREIHDTLAQAFTGVIVQLGAASRIIPQDLPEVQEHITQARELAREGLAEARRSVNALRPQILETQNLPTAFHHLVTQMSAVIDTQIICKIIGEAYPLTVDVENNLLRIGQEALTNAIKHAFASEIVIELVYEPTQLILRVKDNGKGFAPESLAVVKGFGLMGIKERSDRIKAQLTIKSLPQPGTEITILIRRD</sequence>
<evidence type="ECO:0000256" key="1">
    <source>
        <dbReference type="ARBA" id="ARBA00022679"/>
    </source>
</evidence>